<proteinExistence type="predicted"/>
<organism evidence="2 3">
    <name type="scientific">Trinickia terrae</name>
    <dbReference type="NCBI Taxonomy" id="2571161"/>
    <lineage>
        <taxon>Bacteria</taxon>
        <taxon>Pseudomonadati</taxon>
        <taxon>Pseudomonadota</taxon>
        <taxon>Betaproteobacteria</taxon>
        <taxon>Burkholderiales</taxon>
        <taxon>Burkholderiaceae</taxon>
        <taxon>Trinickia</taxon>
    </lineage>
</organism>
<feature type="region of interest" description="Disordered" evidence="1">
    <location>
        <begin position="1"/>
        <end position="30"/>
    </location>
</feature>
<evidence type="ECO:0000313" key="3">
    <source>
        <dbReference type="Proteomes" id="UP000305539"/>
    </source>
</evidence>
<protein>
    <submittedName>
        <fullName evidence="2">Uncharacterized protein</fullName>
    </submittedName>
</protein>
<feature type="region of interest" description="Disordered" evidence="1">
    <location>
        <begin position="52"/>
        <end position="77"/>
    </location>
</feature>
<feature type="compositionally biased region" description="Polar residues" evidence="1">
    <location>
        <begin position="10"/>
        <end position="19"/>
    </location>
</feature>
<name>A0A4U1IFJ0_9BURK</name>
<evidence type="ECO:0000256" key="1">
    <source>
        <dbReference type="SAM" id="MobiDB-lite"/>
    </source>
</evidence>
<evidence type="ECO:0000313" key="2">
    <source>
        <dbReference type="EMBL" id="TKC92499.1"/>
    </source>
</evidence>
<reference evidence="2 3" key="1">
    <citation type="submission" date="2019-04" db="EMBL/GenBank/DDBJ databases">
        <title>Trinickia sp. 7GSK02, isolated from subtropical forest soil.</title>
        <authorList>
            <person name="Gao Z.-H."/>
            <person name="Qiu L.-H."/>
        </authorList>
    </citation>
    <scope>NUCLEOTIDE SEQUENCE [LARGE SCALE GENOMIC DNA]</scope>
    <source>
        <strain evidence="2 3">7GSK02</strain>
    </source>
</reference>
<feature type="region of interest" description="Disordered" evidence="1">
    <location>
        <begin position="309"/>
        <end position="333"/>
    </location>
</feature>
<accession>A0A4U1IFJ0</accession>
<dbReference type="Proteomes" id="UP000305539">
    <property type="component" value="Unassembled WGS sequence"/>
</dbReference>
<gene>
    <name evidence="2" type="ORF">FAZ69_02150</name>
</gene>
<dbReference type="EMBL" id="SWJE01000001">
    <property type="protein sequence ID" value="TKC92499.1"/>
    <property type="molecule type" value="Genomic_DNA"/>
</dbReference>
<comment type="caution">
    <text evidence="2">The sequence shown here is derived from an EMBL/GenBank/DDBJ whole genome shotgun (WGS) entry which is preliminary data.</text>
</comment>
<dbReference type="AlphaFoldDB" id="A0A4U1IFJ0"/>
<dbReference type="OrthoDB" id="292792at2"/>
<keyword evidence="3" id="KW-1185">Reference proteome</keyword>
<dbReference type="RefSeq" id="WP_136892282.1">
    <property type="nucleotide sequence ID" value="NZ_SWJE01000001.1"/>
</dbReference>
<sequence length="384" mass="42622">MEKAQKDQPHSQPSQSAIQGKSGAGVEAPSARQLIQREVLTSHSPQAAKLTQMAAMSEGSPRLAAQRRQANMLHHSPRMAVQRSVLDSTRSGVHPVIQRQSQEKIEGTVPVQRMLKITGGEAVANVQNITSSAMYGKLIKETGLGEKKEVVEFLLSQYLSDENVEAFINYQHLKDAVLYDARTRSFVKGQKVDFDKKMSVQEEFMTRRGWKAKSLHKTNPAVNPNVVRRTGKNAPTNLRLYRNMSQDEANAILKDKDYSKVGAHLGDYKQALDYFHRDTNPPNFLVEFVLKREEEKTLFSDDLAIQEGQDDDKKPVGRIKNATGAKNKGNRAEGAHEDYIGIKAESKGDAGFSISLSGGVKAKFAEMVSSAKLLMTKRQNGEID</sequence>